<reference evidence="3" key="1">
    <citation type="journal article" date="2015" name="Nature">
        <title>Complex archaea that bridge the gap between prokaryotes and eukaryotes.</title>
        <authorList>
            <person name="Spang A."/>
            <person name="Saw J.H."/>
            <person name="Jorgensen S.L."/>
            <person name="Zaremba-Niedzwiedzka K."/>
            <person name="Martijn J."/>
            <person name="Lind A.E."/>
            <person name="van Eijk R."/>
            <person name="Schleper C."/>
            <person name="Guy L."/>
            <person name="Ettema T.J."/>
        </authorList>
    </citation>
    <scope>NUCLEOTIDE SEQUENCE</scope>
</reference>
<keyword evidence="1" id="KW-0560">Oxidoreductase</keyword>
<protein>
    <recommendedName>
        <fullName evidence="2">Alanine dehydrogenase/pyridine nucleotide transhydrogenase NAD(H)-binding domain-containing protein</fullName>
    </recommendedName>
</protein>
<comment type="caution">
    <text evidence="3">The sequence shown here is derived from an EMBL/GenBank/DDBJ whole genome shotgun (WGS) entry which is preliminary data.</text>
</comment>
<proteinExistence type="predicted"/>
<dbReference type="Gene3D" id="3.40.50.720">
    <property type="entry name" value="NAD(P)-binding Rossmann-like Domain"/>
    <property type="match status" value="1"/>
</dbReference>
<accession>A0A0F9P3G7</accession>
<sequence length="285" mass="32850">MRLGRYAGMVGIIEALSLLRERFEQENLYTMVNMMFLKPQEYQSIKGVKNHYQQISTFLSETYCPFDIPIVIGIVGNGRIANGIMEMLQELPHKIVDPECEIVMGLDSNYLHIAKFDRNYTSNFSIEYGDESNSYYFRAYLPYLTVLINAIKWNPDKDSKYITYSSISQMQRLNSNSRLKLIMDISCDLNGPIELVDKTTTFKNPYYIKNDIWISAIDNLPAGIFDLARESSTKVGNTLLSFFEQSLDLYTFFNNLHIYGQLSKAVIIKNGKITESFKNLKGFLK</sequence>
<evidence type="ECO:0000256" key="1">
    <source>
        <dbReference type="ARBA" id="ARBA00023002"/>
    </source>
</evidence>
<organism evidence="3">
    <name type="scientific">marine sediment metagenome</name>
    <dbReference type="NCBI Taxonomy" id="412755"/>
    <lineage>
        <taxon>unclassified sequences</taxon>
        <taxon>metagenomes</taxon>
        <taxon>ecological metagenomes</taxon>
    </lineage>
</organism>
<evidence type="ECO:0000313" key="3">
    <source>
        <dbReference type="EMBL" id="KKM88007.1"/>
    </source>
</evidence>
<dbReference type="PANTHER" id="PTHR11133:SF22">
    <property type="entry name" value="ALPHA-AMINOADIPIC SEMIALDEHYDE SYNTHASE, MITOCHONDRIAL"/>
    <property type="match status" value="1"/>
</dbReference>
<dbReference type="Pfam" id="PF01262">
    <property type="entry name" value="AlaDh_PNT_C"/>
    <property type="match status" value="1"/>
</dbReference>
<dbReference type="InterPro" id="IPR051168">
    <property type="entry name" value="AASS"/>
</dbReference>
<feature type="domain" description="Alanine dehydrogenase/pyridine nucleotide transhydrogenase NAD(H)-binding" evidence="2">
    <location>
        <begin position="103"/>
        <end position="275"/>
    </location>
</feature>
<evidence type="ECO:0000259" key="2">
    <source>
        <dbReference type="Pfam" id="PF01262"/>
    </source>
</evidence>
<dbReference type="InterPro" id="IPR007698">
    <property type="entry name" value="AlaDH/PNT_NAD(H)-bd"/>
</dbReference>
<gene>
    <name evidence="3" type="ORF">LCGC14_1263230</name>
</gene>
<dbReference type="EMBL" id="LAZR01007019">
    <property type="protein sequence ID" value="KKM88007.1"/>
    <property type="molecule type" value="Genomic_DNA"/>
</dbReference>
<dbReference type="PANTHER" id="PTHR11133">
    <property type="entry name" value="SACCHAROPINE DEHYDROGENASE"/>
    <property type="match status" value="1"/>
</dbReference>
<dbReference type="AlphaFoldDB" id="A0A0F9P3G7"/>
<name>A0A0F9P3G7_9ZZZZ</name>
<dbReference type="GO" id="GO:0016491">
    <property type="term" value="F:oxidoreductase activity"/>
    <property type="evidence" value="ECO:0007669"/>
    <property type="project" value="UniProtKB-KW"/>
</dbReference>